<keyword evidence="13" id="KW-0436">Ligase</keyword>
<feature type="active site" description="For GATase activity" evidence="9">
    <location>
        <position position="2"/>
    </location>
</feature>
<dbReference type="EMBL" id="WNZZ01000004">
    <property type="protein sequence ID" value="MUG22327.1"/>
    <property type="molecule type" value="Genomic_DNA"/>
</dbReference>
<dbReference type="GeneID" id="77010154"/>
<dbReference type="InterPro" id="IPR014729">
    <property type="entry name" value="Rossmann-like_a/b/a_fold"/>
</dbReference>
<dbReference type="PATRIC" id="fig|44252.3.peg.5984"/>
<dbReference type="InterPro" id="IPR051786">
    <property type="entry name" value="ASN_synthetase/amidase"/>
</dbReference>
<evidence type="ECO:0000313" key="13">
    <source>
        <dbReference type="EMBL" id="KFM93442.1"/>
    </source>
</evidence>
<evidence type="ECO:0000313" key="14">
    <source>
        <dbReference type="EMBL" id="MUG22327.1"/>
    </source>
</evidence>
<evidence type="ECO:0000256" key="10">
    <source>
        <dbReference type="PIRSR" id="PIRSR001589-2"/>
    </source>
</evidence>
<dbReference type="Proteomes" id="UP000442469">
    <property type="component" value="Unassembled WGS sequence"/>
</dbReference>
<dbReference type="GO" id="GO:0004066">
    <property type="term" value="F:asparagine synthase (glutamine-hydrolyzing) activity"/>
    <property type="evidence" value="ECO:0007669"/>
    <property type="project" value="UniProtKB-EC"/>
</dbReference>
<dbReference type="Proteomes" id="UP000029278">
    <property type="component" value="Unassembled WGS sequence"/>
</dbReference>
<keyword evidence="15" id="KW-1185">Reference proteome</keyword>
<dbReference type="CDD" id="cd01991">
    <property type="entry name" value="Asn_synthase_B_C"/>
    <property type="match status" value="1"/>
</dbReference>
<dbReference type="PROSITE" id="PS51278">
    <property type="entry name" value="GATASE_TYPE_2"/>
    <property type="match status" value="1"/>
</dbReference>
<comment type="similarity">
    <text evidence="2">Belongs to the asparagine synthetase family.</text>
</comment>
<dbReference type="SUPFAM" id="SSF56235">
    <property type="entry name" value="N-terminal nucleophile aminohydrolases (Ntn hydrolases)"/>
    <property type="match status" value="1"/>
</dbReference>
<dbReference type="Gene3D" id="3.40.50.620">
    <property type="entry name" value="HUPs"/>
    <property type="match status" value="1"/>
</dbReference>
<dbReference type="SUPFAM" id="SSF52402">
    <property type="entry name" value="Adenine nucleotide alpha hydrolases-like"/>
    <property type="match status" value="1"/>
</dbReference>
<evidence type="ECO:0000259" key="12">
    <source>
        <dbReference type="PROSITE" id="PS51278"/>
    </source>
</evidence>
<feature type="binding site" evidence="10">
    <location>
        <position position="254"/>
    </location>
    <ligand>
        <name>ATP</name>
        <dbReference type="ChEBI" id="CHEBI:30616"/>
    </ligand>
</feature>
<evidence type="ECO:0000256" key="2">
    <source>
        <dbReference type="ARBA" id="ARBA00005752"/>
    </source>
</evidence>
<comment type="catalytic activity">
    <reaction evidence="8">
        <text>L-aspartate + L-glutamine + ATP + H2O = L-asparagine + L-glutamate + AMP + diphosphate + H(+)</text>
        <dbReference type="Rhea" id="RHEA:12228"/>
        <dbReference type="ChEBI" id="CHEBI:15377"/>
        <dbReference type="ChEBI" id="CHEBI:15378"/>
        <dbReference type="ChEBI" id="CHEBI:29985"/>
        <dbReference type="ChEBI" id="CHEBI:29991"/>
        <dbReference type="ChEBI" id="CHEBI:30616"/>
        <dbReference type="ChEBI" id="CHEBI:33019"/>
        <dbReference type="ChEBI" id="CHEBI:58048"/>
        <dbReference type="ChEBI" id="CHEBI:58359"/>
        <dbReference type="ChEBI" id="CHEBI:456215"/>
        <dbReference type="EC" id="6.3.5.4"/>
    </reaction>
</comment>
<comment type="pathway">
    <text evidence="1">Amino-acid biosynthesis; L-asparagine biosynthesis; L-asparagine from L-aspartate (L-Gln route): step 1/1.</text>
</comment>
<keyword evidence="7 9" id="KW-0315">Glutamine amidotransferase</keyword>
<evidence type="ECO:0000313" key="15">
    <source>
        <dbReference type="Proteomes" id="UP000029278"/>
    </source>
</evidence>
<dbReference type="GO" id="GO:0005829">
    <property type="term" value="C:cytosol"/>
    <property type="evidence" value="ECO:0007669"/>
    <property type="project" value="TreeGrafter"/>
</dbReference>
<dbReference type="InterPro" id="IPR001962">
    <property type="entry name" value="Asn_synthase"/>
</dbReference>
<dbReference type="GO" id="GO:0005524">
    <property type="term" value="F:ATP binding"/>
    <property type="evidence" value="ECO:0007669"/>
    <property type="project" value="UniProtKB-KW"/>
</dbReference>
<dbReference type="InterPro" id="IPR017932">
    <property type="entry name" value="GATase_2_dom"/>
</dbReference>
<evidence type="ECO:0000256" key="7">
    <source>
        <dbReference type="ARBA" id="ARBA00022962"/>
    </source>
</evidence>
<reference evidence="13 15" key="1">
    <citation type="submission" date="2014-04" db="EMBL/GenBank/DDBJ databases">
        <authorList>
            <person name="Bishop-Lilly K.A."/>
            <person name="Broomall S.M."/>
            <person name="Chain P.S."/>
            <person name="Chertkov O."/>
            <person name="Coyne S.R."/>
            <person name="Daligault H.E."/>
            <person name="Davenport K.W."/>
            <person name="Erkkila T."/>
            <person name="Frey K.G."/>
            <person name="Gibbons H.S."/>
            <person name="Gu W."/>
            <person name="Jaissle J."/>
            <person name="Johnson S.L."/>
            <person name="Koroleva G.I."/>
            <person name="Ladner J.T."/>
            <person name="Lo C.-C."/>
            <person name="Minogue T.D."/>
            <person name="Munk C."/>
            <person name="Palacios G.F."/>
            <person name="Redden C.L."/>
            <person name="Rosenzweig C.N."/>
            <person name="Scholz M.B."/>
            <person name="Teshima H."/>
            <person name="Xu Y."/>
        </authorList>
    </citation>
    <scope>NUCLEOTIDE SEQUENCE [LARGE SCALE GENOMIC DNA]</scope>
    <source>
        <strain evidence="13 15">8244</strain>
    </source>
</reference>
<gene>
    <name evidence="13" type="primary">asnB</name>
    <name evidence="13" type="ORF">DJ90_4800</name>
    <name evidence="14" type="ORF">GNQ08_07840</name>
</gene>
<evidence type="ECO:0000256" key="11">
    <source>
        <dbReference type="PIRSR" id="PIRSR001589-3"/>
    </source>
</evidence>
<dbReference type="InterPro" id="IPR006426">
    <property type="entry name" value="Asn_synth_AEB"/>
</dbReference>
<evidence type="ECO:0000256" key="1">
    <source>
        <dbReference type="ARBA" id="ARBA00005187"/>
    </source>
</evidence>
<evidence type="ECO:0000256" key="3">
    <source>
        <dbReference type="ARBA" id="ARBA00012737"/>
    </source>
</evidence>
<organism evidence="13 15">
    <name type="scientific">Paenibacillus macerans</name>
    <name type="common">Bacillus macerans</name>
    <dbReference type="NCBI Taxonomy" id="44252"/>
    <lineage>
        <taxon>Bacteria</taxon>
        <taxon>Bacillati</taxon>
        <taxon>Bacillota</taxon>
        <taxon>Bacilli</taxon>
        <taxon>Bacillales</taxon>
        <taxon>Paenibacillaceae</taxon>
        <taxon>Paenibacillus</taxon>
    </lineage>
</organism>
<evidence type="ECO:0000313" key="16">
    <source>
        <dbReference type="Proteomes" id="UP000442469"/>
    </source>
</evidence>
<dbReference type="EMBL" id="JMQA01000052">
    <property type="protein sequence ID" value="KFM93442.1"/>
    <property type="molecule type" value="Genomic_DNA"/>
</dbReference>
<dbReference type="NCBIfam" id="TIGR01536">
    <property type="entry name" value="asn_synth_AEB"/>
    <property type="match status" value="1"/>
</dbReference>
<evidence type="ECO:0000256" key="9">
    <source>
        <dbReference type="PIRSR" id="PIRSR001589-1"/>
    </source>
</evidence>
<feature type="binding site" evidence="10">
    <location>
        <position position="280"/>
    </location>
    <ligand>
        <name>ATP</name>
        <dbReference type="ChEBI" id="CHEBI:30616"/>
    </ligand>
</feature>
<evidence type="ECO:0000256" key="4">
    <source>
        <dbReference type="ARBA" id="ARBA00022741"/>
    </source>
</evidence>
<dbReference type="Gene3D" id="3.60.20.10">
    <property type="entry name" value="Glutamine Phosphoribosylpyrophosphate, subunit 1, domain 1"/>
    <property type="match status" value="1"/>
</dbReference>
<dbReference type="Pfam" id="PF00733">
    <property type="entry name" value="Asn_synthase"/>
    <property type="match status" value="1"/>
</dbReference>
<dbReference type="EC" id="6.3.5.4" evidence="3"/>
<name>A0A090Y6I5_PAEMA</name>
<comment type="caution">
    <text evidence="13">The sequence shown here is derived from an EMBL/GenBank/DDBJ whole genome shotgun (WGS) entry which is preliminary data.</text>
</comment>
<keyword evidence="5 10" id="KW-0067">ATP-binding</keyword>
<evidence type="ECO:0000256" key="6">
    <source>
        <dbReference type="ARBA" id="ARBA00022888"/>
    </source>
</evidence>
<evidence type="ECO:0000256" key="5">
    <source>
        <dbReference type="ARBA" id="ARBA00022840"/>
    </source>
</evidence>
<dbReference type="InterPro" id="IPR029055">
    <property type="entry name" value="Ntn_hydrolases_N"/>
</dbReference>
<keyword evidence="9" id="KW-0028">Amino-acid biosynthesis</keyword>
<dbReference type="PIRSF" id="PIRSF001589">
    <property type="entry name" value="Asn_synthetase_glu-h"/>
    <property type="match status" value="1"/>
</dbReference>
<dbReference type="Pfam" id="PF13537">
    <property type="entry name" value="GATase_7"/>
    <property type="match status" value="1"/>
</dbReference>
<dbReference type="CDD" id="cd00712">
    <property type="entry name" value="AsnB"/>
    <property type="match status" value="1"/>
</dbReference>
<dbReference type="InterPro" id="IPR033738">
    <property type="entry name" value="AsnB_N"/>
</dbReference>
<keyword evidence="4 10" id="KW-0547">Nucleotide-binding</keyword>
<dbReference type="RefSeq" id="WP_036626998.1">
    <property type="nucleotide sequence ID" value="NZ_JAKOBR010000169.1"/>
</dbReference>
<evidence type="ECO:0000256" key="8">
    <source>
        <dbReference type="ARBA" id="ARBA00048741"/>
    </source>
</evidence>
<reference evidence="14 16" key="2">
    <citation type="submission" date="2019-11" db="EMBL/GenBank/DDBJ databases">
        <title>Draft genome sequences of five Paenibacillus species of dairy origin.</title>
        <authorList>
            <person name="Olajide A.M."/>
            <person name="Chen S."/>
            <person name="Lapointe G."/>
        </authorList>
    </citation>
    <scope>NUCLEOTIDE SEQUENCE [LARGE SCALE GENOMIC DNA]</scope>
    <source>
        <strain evidence="14 16">3CT49</strain>
    </source>
</reference>
<dbReference type="OrthoDB" id="9763290at2"/>
<dbReference type="AlphaFoldDB" id="A0A090Y6I5"/>
<dbReference type="STRING" id="44252.DJ90_4800"/>
<proteinExistence type="inferred from homology"/>
<feature type="site" description="Important for beta-aspartyl-AMP intermediate formation" evidence="11">
    <location>
        <position position="356"/>
    </location>
</feature>
<feature type="domain" description="Glutamine amidotransferase type-2" evidence="12">
    <location>
        <begin position="2"/>
        <end position="214"/>
    </location>
</feature>
<feature type="binding site" evidence="10">
    <location>
        <position position="101"/>
    </location>
    <ligand>
        <name>L-glutamine</name>
        <dbReference type="ChEBI" id="CHEBI:58359"/>
    </ligand>
</feature>
<dbReference type="HOGENOM" id="CLU_014658_3_1_9"/>
<dbReference type="GO" id="GO:0006529">
    <property type="term" value="P:asparagine biosynthetic process"/>
    <property type="evidence" value="ECO:0007669"/>
    <property type="project" value="UniProtKB-KW"/>
</dbReference>
<dbReference type="PANTHER" id="PTHR43284">
    <property type="entry name" value="ASPARAGINE SYNTHETASE (GLUTAMINE-HYDROLYZING)"/>
    <property type="match status" value="1"/>
</dbReference>
<dbReference type="PANTHER" id="PTHR43284:SF1">
    <property type="entry name" value="ASPARAGINE SYNTHETASE"/>
    <property type="match status" value="1"/>
</dbReference>
<accession>A0A090Y6I5</accession>
<keyword evidence="6 9" id="KW-0061">Asparagine biosynthesis</keyword>
<protein>
    <recommendedName>
        <fullName evidence="3">asparagine synthase (glutamine-hydrolyzing)</fullName>
        <ecNumber evidence="3">6.3.5.4</ecNumber>
    </recommendedName>
</protein>
<sequence>MCGIAGFTILEQDDPYTSVSQLHRMTGSLFHRGPNAEGLYLDERIALGSRRLSLVDISNGSQPFYNENRTVVVIYNGEIYNAPALRKMLANKGHKLYSACDGEIIPHLYEEYSTDFMSRLDGMFAIALWDTTCKRFILTVDQAGIKPLYYTQKEKRLIFASELKALFSIGGARPPIDPVSMLSYLKYKFIPAPCTPYTGIQKMMPGQTLVWEDNRLVADRGSIPIGHSDGGDLTELLETAIKTTTMSDKRVGCLLSGGLDSSIVAAVIANELPNAPIFGVGYPGRLEADETYFAAKLCKELGMDYCQVCVGPADVPANLDEIVWHLDEPNQDPITVPYFLLLRQVKESVSVVLTGDGSDEFFGGYQRFAVWDAESSSNLDAYGNELFLFRLEELRQDFTEAYRDAFERLASEQSFPQIHSLQSCMAWERQYRLPAYHLNRVDKLSMAWGVEARVPFLRPTVTNYALRLSAHELRNQQTEKVKLKEAFRGRLPAWLLERKKQPFTFPISHWLRTELQEWSKETLLYSASPVHAFVDRTYVACLIDQHHAAQADHSHKIWSLLVMDAYLKQN</sequence>